<evidence type="ECO:0000313" key="11">
    <source>
        <dbReference type="EMBL" id="BCX80926.1"/>
    </source>
</evidence>
<keyword evidence="6 9" id="KW-1133">Transmembrane helix</keyword>
<organism evidence="11 12">
    <name type="scientific">Methylomarinovum caldicuralii</name>
    <dbReference type="NCBI Taxonomy" id="438856"/>
    <lineage>
        <taxon>Bacteria</taxon>
        <taxon>Pseudomonadati</taxon>
        <taxon>Pseudomonadota</taxon>
        <taxon>Gammaproteobacteria</taxon>
        <taxon>Methylococcales</taxon>
        <taxon>Methylothermaceae</taxon>
        <taxon>Methylomarinovum</taxon>
    </lineage>
</organism>
<comment type="similarity">
    <text evidence="2 9">Belongs to the ABC-2 integral membrane protein family.</text>
</comment>
<protein>
    <recommendedName>
        <fullName evidence="9">Transport permease protein</fullName>
    </recommendedName>
</protein>
<feature type="domain" description="ABC transmembrane type-2" evidence="10">
    <location>
        <begin position="32"/>
        <end position="256"/>
    </location>
</feature>
<evidence type="ECO:0000256" key="6">
    <source>
        <dbReference type="ARBA" id="ARBA00022989"/>
    </source>
</evidence>
<dbReference type="EMBL" id="AP024714">
    <property type="protein sequence ID" value="BCX80926.1"/>
    <property type="molecule type" value="Genomic_DNA"/>
</dbReference>
<feature type="transmembrane region" description="Helical" evidence="9">
    <location>
        <begin position="69"/>
        <end position="88"/>
    </location>
</feature>
<dbReference type="PANTHER" id="PTHR30413:SF10">
    <property type="entry name" value="CAPSULE POLYSACCHARIDE EXPORT INNER-MEMBRANE PROTEIN CTRC"/>
    <property type="match status" value="1"/>
</dbReference>
<dbReference type="GO" id="GO:0140359">
    <property type="term" value="F:ABC-type transporter activity"/>
    <property type="evidence" value="ECO:0007669"/>
    <property type="project" value="InterPro"/>
</dbReference>
<evidence type="ECO:0000313" key="12">
    <source>
        <dbReference type="Proteomes" id="UP001321825"/>
    </source>
</evidence>
<dbReference type="KEGG" id="mcau:MIT9_P0504"/>
<reference evidence="12" key="1">
    <citation type="journal article" date="2024" name="Int. J. Syst. Evol. Microbiol.">
        <title>Methylomarinovum tepidoasis sp. nov., a moderately thermophilic methanotroph of the family Methylothermaceae isolated from a deep-sea hydrothermal field.</title>
        <authorList>
            <person name="Hirayama H."/>
            <person name="Takaki Y."/>
            <person name="Abe M."/>
            <person name="Miyazaki M."/>
            <person name="Uematsu K."/>
            <person name="Matsui Y."/>
            <person name="Takai K."/>
        </authorList>
    </citation>
    <scope>NUCLEOTIDE SEQUENCE [LARGE SCALE GENOMIC DNA]</scope>
    <source>
        <strain evidence="12">IT-9</strain>
    </source>
</reference>
<dbReference type="RefSeq" id="WP_317705871.1">
    <property type="nucleotide sequence ID" value="NZ_AP024714.1"/>
</dbReference>
<keyword evidence="8 9" id="KW-0472">Membrane</keyword>
<proteinExistence type="inferred from homology"/>
<keyword evidence="12" id="KW-1185">Reference proteome</keyword>
<dbReference type="InterPro" id="IPR013525">
    <property type="entry name" value="ABC2_TM"/>
</dbReference>
<gene>
    <name evidence="11" type="ORF">MIT9_P0504</name>
</gene>
<evidence type="ECO:0000256" key="1">
    <source>
        <dbReference type="ARBA" id="ARBA00004651"/>
    </source>
</evidence>
<dbReference type="InterPro" id="IPR047817">
    <property type="entry name" value="ABC2_TM_bact-type"/>
</dbReference>
<comment type="caution">
    <text evidence="9">Lacks conserved residue(s) required for the propagation of feature annotation.</text>
</comment>
<keyword evidence="4 9" id="KW-1003">Cell membrane</keyword>
<evidence type="ECO:0000256" key="4">
    <source>
        <dbReference type="ARBA" id="ARBA00022475"/>
    </source>
</evidence>
<keyword evidence="7" id="KW-0762">Sugar transport</keyword>
<keyword evidence="5 9" id="KW-0812">Transmembrane</keyword>
<name>A0AAU9CH69_9GAMM</name>
<evidence type="ECO:0000259" key="10">
    <source>
        <dbReference type="PROSITE" id="PS51012"/>
    </source>
</evidence>
<accession>A0AAU9CH69</accession>
<evidence type="ECO:0000256" key="3">
    <source>
        <dbReference type="ARBA" id="ARBA00022448"/>
    </source>
</evidence>
<evidence type="ECO:0000256" key="8">
    <source>
        <dbReference type="ARBA" id="ARBA00023136"/>
    </source>
</evidence>
<dbReference type="Pfam" id="PF01061">
    <property type="entry name" value="ABC2_membrane"/>
    <property type="match status" value="1"/>
</dbReference>
<dbReference type="PROSITE" id="PS51012">
    <property type="entry name" value="ABC_TM2"/>
    <property type="match status" value="1"/>
</dbReference>
<dbReference type="Proteomes" id="UP001321825">
    <property type="component" value="Chromosome"/>
</dbReference>
<dbReference type="GO" id="GO:0015774">
    <property type="term" value="P:polysaccharide transport"/>
    <property type="evidence" value="ECO:0007669"/>
    <property type="project" value="UniProtKB-KW"/>
</dbReference>
<feature type="transmembrane region" description="Helical" evidence="9">
    <location>
        <begin position="109"/>
        <end position="138"/>
    </location>
</feature>
<evidence type="ECO:0000256" key="2">
    <source>
        <dbReference type="ARBA" id="ARBA00007783"/>
    </source>
</evidence>
<dbReference type="GO" id="GO:0015920">
    <property type="term" value="P:lipopolysaccharide transport"/>
    <property type="evidence" value="ECO:0007669"/>
    <property type="project" value="TreeGrafter"/>
</dbReference>
<evidence type="ECO:0000256" key="7">
    <source>
        <dbReference type="ARBA" id="ARBA00023047"/>
    </source>
</evidence>
<dbReference type="PANTHER" id="PTHR30413">
    <property type="entry name" value="INNER MEMBRANE TRANSPORT PERMEASE"/>
    <property type="match status" value="1"/>
</dbReference>
<feature type="transmembrane region" description="Helical" evidence="9">
    <location>
        <begin position="235"/>
        <end position="254"/>
    </location>
</feature>
<evidence type="ECO:0000256" key="9">
    <source>
        <dbReference type="RuleBase" id="RU361157"/>
    </source>
</evidence>
<dbReference type="AlphaFoldDB" id="A0AAU9CH69"/>
<sequence>MKQMLLALWRFRHFVLASIKSDLKGRYARSRLGALWFILNPLAQAAIFALILSEVLGARLPGVESKSAYAVYLMAGTAAWGLFSEIVTRSTNIFIEYANVMKKITFPRICLPVIVGGSALLNHVLLLLAIFVVFVFFGHLPGKAVLVLPLGIVLITLFAFGLGVLLGIFNVFNRDVSQVLNVALQIWFWLTPIVYPAEVVPKHMQWALQVNPMAPLVRLYQQAMLYGQWPEWSTLFVPALFALGFGLLTLVVFIRANADLVDAL</sequence>
<feature type="transmembrane region" description="Helical" evidence="9">
    <location>
        <begin position="179"/>
        <end position="197"/>
    </location>
</feature>
<comment type="subcellular location">
    <subcellularLocation>
        <location evidence="9">Cell inner membrane</location>
        <topology evidence="9">Multi-pass membrane protein</topology>
    </subcellularLocation>
    <subcellularLocation>
        <location evidence="1">Cell membrane</location>
        <topology evidence="1">Multi-pass membrane protein</topology>
    </subcellularLocation>
</comment>
<keyword evidence="7" id="KW-0625">Polysaccharide transport</keyword>
<keyword evidence="3 9" id="KW-0813">Transport</keyword>
<dbReference type="GO" id="GO:0005886">
    <property type="term" value="C:plasma membrane"/>
    <property type="evidence" value="ECO:0007669"/>
    <property type="project" value="UniProtKB-SubCell"/>
</dbReference>
<feature type="transmembrane region" description="Helical" evidence="9">
    <location>
        <begin position="144"/>
        <end position="172"/>
    </location>
</feature>
<evidence type="ECO:0000256" key="5">
    <source>
        <dbReference type="ARBA" id="ARBA00022692"/>
    </source>
</evidence>